<feature type="coiled-coil region" evidence="1">
    <location>
        <begin position="137"/>
        <end position="412"/>
    </location>
</feature>
<gene>
    <name evidence="3" type="ORF">NSK_003368</name>
</gene>
<name>A0A4D9DA22_9STRA</name>
<feature type="region of interest" description="Disordered" evidence="2">
    <location>
        <begin position="1"/>
        <end position="40"/>
    </location>
</feature>
<evidence type="ECO:0000313" key="4">
    <source>
        <dbReference type="Proteomes" id="UP000355283"/>
    </source>
</evidence>
<comment type="caution">
    <text evidence="3">The sequence shown here is derived from an EMBL/GenBank/DDBJ whole genome shotgun (WGS) entry which is preliminary data.</text>
</comment>
<dbReference type="EMBL" id="SDOX01000014">
    <property type="protein sequence ID" value="TFJ85409.1"/>
    <property type="molecule type" value="Genomic_DNA"/>
</dbReference>
<keyword evidence="4" id="KW-1185">Reference proteome</keyword>
<proteinExistence type="predicted"/>
<evidence type="ECO:0000256" key="1">
    <source>
        <dbReference type="SAM" id="Coils"/>
    </source>
</evidence>
<feature type="coiled-coil region" evidence="1">
    <location>
        <begin position="454"/>
        <end position="517"/>
    </location>
</feature>
<sequence>MLRQSPNTTSIFSGKHPLASLRRERPASNKPSTSGSPRYHNLLSRLVDLEAALEVAARERAREESSYSSLKEKYASTKAALAELKAEKMELEKQSEATMAKWRAHHDRQVKELAIFQQQAEEFAKLSSLRTQWAQEAEALKAECETFRSLYDSARAEAEKSKEEFIAVVEDQARSQKEMTNIARVEAEQMQARVRELEEEVEQGRSREEVRRQLERDLDVAHAALRQSEAVVQATEEARERVEVQSQREGVIHEAQLAEWMAKAAAVTSERKGLEARIEGLEKELAQAVEERRGKRVELEEAAEEIGRLREALEISERAVEEGRRKATREGEELRRAWREEKSEWDEKIERLERQVQRTETEIKELRRERLVADECLAASEENFRHGAGEEARRLRERVADLEEALEAERVRGIKVENDWKFVVRDLHRQLRGPTPPERCPHADSMAPGIGAEAEEMEATARDQSLRREKRQEEDLRAMTLLTEELEKVKLRSMLAIQKAERRADAYKSKCLELHERWKEGRLVGGL</sequence>
<keyword evidence="1" id="KW-0175">Coiled coil</keyword>
<reference evidence="3 4" key="1">
    <citation type="submission" date="2019-01" db="EMBL/GenBank/DDBJ databases">
        <title>Nuclear Genome Assembly of the Microalgal Biofuel strain Nannochloropsis salina CCMP1776.</title>
        <authorList>
            <person name="Hovde B."/>
        </authorList>
    </citation>
    <scope>NUCLEOTIDE SEQUENCE [LARGE SCALE GENOMIC DNA]</scope>
    <source>
        <strain evidence="3 4">CCMP1776</strain>
    </source>
</reference>
<evidence type="ECO:0000256" key="2">
    <source>
        <dbReference type="SAM" id="MobiDB-lite"/>
    </source>
</evidence>
<dbReference type="OrthoDB" id="10355376at2759"/>
<protein>
    <submittedName>
        <fullName evidence="3">Uncharacterized protein</fullName>
    </submittedName>
</protein>
<evidence type="ECO:0000313" key="3">
    <source>
        <dbReference type="EMBL" id="TFJ85409.1"/>
    </source>
</evidence>
<organism evidence="3 4">
    <name type="scientific">Nannochloropsis salina CCMP1776</name>
    <dbReference type="NCBI Taxonomy" id="1027361"/>
    <lineage>
        <taxon>Eukaryota</taxon>
        <taxon>Sar</taxon>
        <taxon>Stramenopiles</taxon>
        <taxon>Ochrophyta</taxon>
        <taxon>Eustigmatophyceae</taxon>
        <taxon>Eustigmatales</taxon>
        <taxon>Monodopsidaceae</taxon>
        <taxon>Microchloropsis</taxon>
        <taxon>Microchloropsis salina</taxon>
    </lineage>
</organism>
<accession>A0A4D9DA22</accession>
<feature type="compositionally biased region" description="Polar residues" evidence="2">
    <location>
        <begin position="1"/>
        <end position="12"/>
    </location>
</feature>
<dbReference type="AlphaFoldDB" id="A0A4D9DA22"/>
<dbReference type="Proteomes" id="UP000355283">
    <property type="component" value="Unassembled WGS sequence"/>
</dbReference>